<evidence type="ECO:0000256" key="3">
    <source>
        <dbReference type="ARBA" id="ARBA00023098"/>
    </source>
</evidence>
<protein>
    <submittedName>
        <fullName evidence="6">Patatin-like phospholipase family protein</fullName>
    </submittedName>
</protein>
<dbReference type="PANTHER" id="PTHR14226">
    <property type="entry name" value="NEUROPATHY TARGET ESTERASE/SWISS CHEESE D.MELANOGASTER"/>
    <property type="match status" value="1"/>
</dbReference>
<keyword evidence="1 4" id="KW-0378">Hydrolase</keyword>
<keyword evidence="2 4" id="KW-0442">Lipid degradation</keyword>
<keyword evidence="3 4" id="KW-0443">Lipid metabolism</keyword>
<organism evidence="6 7">
    <name type="scientific">Feifania hominis</name>
    <dbReference type="NCBI Taxonomy" id="2763660"/>
    <lineage>
        <taxon>Bacteria</taxon>
        <taxon>Bacillati</taxon>
        <taxon>Bacillota</taxon>
        <taxon>Clostridia</taxon>
        <taxon>Eubacteriales</taxon>
        <taxon>Feifaniaceae</taxon>
        <taxon>Feifania</taxon>
    </lineage>
</organism>
<evidence type="ECO:0000313" key="7">
    <source>
        <dbReference type="Proteomes" id="UP000620366"/>
    </source>
</evidence>
<dbReference type="CDD" id="cd07205">
    <property type="entry name" value="Pat_PNPLA6_PNPLA7_NTE1_like"/>
    <property type="match status" value="1"/>
</dbReference>
<dbReference type="RefSeq" id="WP_249298800.1">
    <property type="nucleotide sequence ID" value="NZ_JACRSP010000001.1"/>
</dbReference>
<feature type="active site" description="Proton acceptor" evidence="4">
    <location>
        <position position="183"/>
    </location>
</feature>
<evidence type="ECO:0000256" key="1">
    <source>
        <dbReference type="ARBA" id="ARBA00022801"/>
    </source>
</evidence>
<evidence type="ECO:0000256" key="2">
    <source>
        <dbReference type="ARBA" id="ARBA00022963"/>
    </source>
</evidence>
<dbReference type="GO" id="GO:0016042">
    <property type="term" value="P:lipid catabolic process"/>
    <property type="evidence" value="ECO:0007669"/>
    <property type="project" value="UniProtKB-UniRule"/>
</dbReference>
<dbReference type="Gene3D" id="3.40.1090.10">
    <property type="entry name" value="Cytosolic phospholipase A2 catalytic domain"/>
    <property type="match status" value="2"/>
</dbReference>
<dbReference type="EMBL" id="JACRSP010000001">
    <property type="protein sequence ID" value="MBC8535162.1"/>
    <property type="molecule type" value="Genomic_DNA"/>
</dbReference>
<evidence type="ECO:0000259" key="5">
    <source>
        <dbReference type="PROSITE" id="PS51635"/>
    </source>
</evidence>
<feature type="short sequence motif" description="GXSXG" evidence="4">
    <location>
        <begin position="36"/>
        <end position="40"/>
    </location>
</feature>
<dbReference type="PROSITE" id="PS51635">
    <property type="entry name" value="PNPLA"/>
    <property type="match status" value="1"/>
</dbReference>
<dbReference type="GO" id="GO:0016787">
    <property type="term" value="F:hydrolase activity"/>
    <property type="evidence" value="ECO:0007669"/>
    <property type="project" value="UniProtKB-UniRule"/>
</dbReference>
<feature type="short sequence motif" description="GXGXXG" evidence="4">
    <location>
        <begin position="9"/>
        <end position="14"/>
    </location>
</feature>
<dbReference type="Pfam" id="PF01734">
    <property type="entry name" value="Patatin"/>
    <property type="match status" value="1"/>
</dbReference>
<feature type="domain" description="PNPLA" evidence="5">
    <location>
        <begin position="5"/>
        <end position="196"/>
    </location>
</feature>
<keyword evidence="7" id="KW-1185">Reference proteome</keyword>
<proteinExistence type="predicted"/>
<reference evidence="6" key="1">
    <citation type="submission" date="2020-08" db="EMBL/GenBank/DDBJ databases">
        <title>Genome public.</title>
        <authorList>
            <person name="Liu C."/>
            <person name="Sun Q."/>
        </authorList>
    </citation>
    <scope>NUCLEOTIDE SEQUENCE</scope>
    <source>
        <strain evidence="6">BX7</strain>
    </source>
</reference>
<accession>A0A926DC52</accession>
<comment type="caution">
    <text evidence="6">The sequence shown here is derived from an EMBL/GenBank/DDBJ whole genome shotgun (WGS) entry which is preliminary data.</text>
</comment>
<evidence type="ECO:0000256" key="4">
    <source>
        <dbReference type="PROSITE-ProRule" id="PRU01161"/>
    </source>
</evidence>
<evidence type="ECO:0000313" key="6">
    <source>
        <dbReference type="EMBL" id="MBC8535162.1"/>
    </source>
</evidence>
<feature type="active site" description="Nucleophile" evidence="4">
    <location>
        <position position="38"/>
    </location>
</feature>
<dbReference type="InterPro" id="IPR016035">
    <property type="entry name" value="Acyl_Trfase/lysoPLipase"/>
</dbReference>
<dbReference type="InterPro" id="IPR050301">
    <property type="entry name" value="NTE"/>
</dbReference>
<gene>
    <name evidence="6" type="ORF">H8695_00425</name>
</gene>
<dbReference type="AlphaFoldDB" id="A0A926DC52"/>
<name>A0A926DC52_9FIRM</name>
<sequence length="290" mass="31480">MKLGLALAGGGIRGYAHIGVLKVLEENHIPLSYISGASMGSILAALFAAGYPAQEIREAALEVEQRFVKKKIFANPKFKIFPLYMKRKLEGLVDGGALEYEIDKLFERVSIKKIGDVKIPLCISAVDINSGRLVLFVSDKSLFPAGDDVICIDDVDLKTAVRASSSYPVVLNPTSYKNYRLVDGGVLMNIPVAPLRRMGADKVIAVNLVNRSRPSEARGLFDIAVRTIDIMGDAGNAALARDADYTLDVGLDGVEVFDFGKGERCCEIGEQCAREKLDELIEAAFLPRGI</sequence>
<dbReference type="Proteomes" id="UP000620366">
    <property type="component" value="Unassembled WGS sequence"/>
</dbReference>
<feature type="short sequence motif" description="DGA/G" evidence="4">
    <location>
        <begin position="183"/>
        <end position="185"/>
    </location>
</feature>
<dbReference type="PANTHER" id="PTHR14226:SF29">
    <property type="entry name" value="NEUROPATHY TARGET ESTERASE SWS"/>
    <property type="match status" value="1"/>
</dbReference>
<dbReference type="InterPro" id="IPR002641">
    <property type="entry name" value="PNPLA_dom"/>
</dbReference>
<dbReference type="SUPFAM" id="SSF52151">
    <property type="entry name" value="FabD/lysophospholipase-like"/>
    <property type="match status" value="1"/>
</dbReference>